<sequence>MFEALPVGAMTCNLRTFTIDYANPCSVELLHSIRDELPIDPNDIVGTSIDIFHKAPMHQRALLSDAAQLPHKARIRFGREWLDLHIHPLPDSKGRVTRALLIWAVATAEVAKAEEEYRLQRMIDDMPVAVMTVDPGNFEITYLNEASKRTLNQIENLLPVNASDLLGRSIDIFHRNPAHQRALLADPRNLPHRAQIRLGPEVLDLQVSAVNGTDGAYIGPMLTWSVITKQVAAEARIHQLAHYDTLTGLANRSTFRDRLQDKLQVEDARLALLFIDLDGFKFVNDNYGHLVGDALLTSVAERLGRCCKAGDLIARLGGDEFAIVMPDAGEEEASELAARIVEAMRSPFDQSGGASLRIGGSIGIAVVPEHGADLHLIQARADMALYNAKDAGKNTFRLFTPELELRLNDRVRLESKLRHAVEQREGLFLYYQPILNTVTRQITCREALIRFHHPLRGWISPGEFIPVAEESGLIGELGAWVIEQACLDAASWTDGARVAVNVSARQLGNGTLQPTILAALLKSGLPPDRLEIEVTETALLENELDSLADLRQMRAMGVRIALDDFGTGFSSLAHLRAFPFDKIKIDGSFVRDATTRADCAAIVGLVAELGTRLGVTTVAEGVETQAHFDLVRAEGCTEVQGYFFGRPAPMESLATRSEELKTA</sequence>
<keyword evidence="2" id="KW-1185">Reference proteome</keyword>
<reference evidence="1" key="1">
    <citation type="submission" date="2022-11" db="EMBL/GenBank/DDBJ databases">
        <title>beta-Carotene-producing bacterium, Jeongeuplla avenae sp. nov., alleviates the salt stress of Arabidopsis seedlings.</title>
        <authorList>
            <person name="Jiang L."/>
            <person name="Lee J."/>
        </authorList>
    </citation>
    <scope>NUCLEOTIDE SEQUENCE</scope>
    <source>
        <strain evidence="1">DY_R2A_6</strain>
    </source>
</reference>
<proteinExistence type="predicted"/>
<gene>
    <name evidence="1" type="ORF">OXU80_20290</name>
</gene>
<name>A0ACD4NK09_9HYPH</name>
<evidence type="ECO:0000313" key="2">
    <source>
        <dbReference type="Proteomes" id="UP001163223"/>
    </source>
</evidence>
<accession>A0ACD4NK09</accession>
<evidence type="ECO:0000313" key="1">
    <source>
        <dbReference type="EMBL" id="WAJ27174.1"/>
    </source>
</evidence>
<organism evidence="1 2">
    <name type="scientific">Antarcticirhabdus aurantiaca</name>
    <dbReference type="NCBI Taxonomy" id="2606717"/>
    <lineage>
        <taxon>Bacteria</taxon>
        <taxon>Pseudomonadati</taxon>
        <taxon>Pseudomonadota</taxon>
        <taxon>Alphaproteobacteria</taxon>
        <taxon>Hyphomicrobiales</taxon>
        <taxon>Aurantimonadaceae</taxon>
        <taxon>Antarcticirhabdus</taxon>
    </lineage>
</organism>
<dbReference type="EMBL" id="CP113520">
    <property type="protein sequence ID" value="WAJ27174.1"/>
    <property type="molecule type" value="Genomic_DNA"/>
</dbReference>
<dbReference type="Proteomes" id="UP001163223">
    <property type="component" value="Chromosome"/>
</dbReference>
<protein>
    <submittedName>
        <fullName evidence="1">EAL domain-containing protein</fullName>
    </submittedName>
</protein>